<name>A0A4Z2I4X9_9TELE</name>
<dbReference type="AlphaFoldDB" id="A0A4Z2I4X9"/>
<feature type="domain" description="C-type lectin" evidence="2">
    <location>
        <begin position="76"/>
        <end position="185"/>
    </location>
</feature>
<dbReference type="Proteomes" id="UP000314294">
    <property type="component" value="Unassembled WGS sequence"/>
</dbReference>
<dbReference type="SUPFAM" id="SSF56436">
    <property type="entry name" value="C-type lectin-like"/>
    <property type="match status" value="2"/>
</dbReference>
<organism evidence="3 4">
    <name type="scientific">Liparis tanakae</name>
    <name type="common">Tanaka's snailfish</name>
    <dbReference type="NCBI Taxonomy" id="230148"/>
    <lineage>
        <taxon>Eukaryota</taxon>
        <taxon>Metazoa</taxon>
        <taxon>Chordata</taxon>
        <taxon>Craniata</taxon>
        <taxon>Vertebrata</taxon>
        <taxon>Euteleostomi</taxon>
        <taxon>Actinopterygii</taxon>
        <taxon>Neopterygii</taxon>
        <taxon>Teleostei</taxon>
        <taxon>Neoteleostei</taxon>
        <taxon>Acanthomorphata</taxon>
        <taxon>Eupercaria</taxon>
        <taxon>Perciformes</taxon>
        <taxon>Cottioidei</taxon>
        <taxon>Cottales</taxon>
        <taxon>Liparidae</taxon>
        <taxon>Liparis</taxon>
    </lineage>
</organism>
<gene>
    <name evidence="3" type="primary">Asgr2_1</name>
    <name evidence="3" type="ORF">EYF80_016612</name>
</gene>
<dbReference type="Gene3D" id="3.10.100.10">
    <property type="entry name" value="Mannose-Binding Protein A, subunit A"/>
    <property type="match status" value="2"/>
</dbReference>
<evidence type="ECO:0000259" key="2">
    <source>
        <dbReference type="PROSITE" id="PS50041"/>
    </source>
</evidence>
<dbReference type="InterPro" id="IPR016187">
    <property type="entry name" value="CTDL_fold"/>
</dbReference>
<feature type="region of interest" description="Disordered" evidence="1">
    <location>
        <begin position="242"/>
        <end position="263"/>
    </location>
</feature>
<evidence type="ECO:0000313" key="4">
    <source>
        <dbReference type="Proteomes" id="UP000314294"/>
    </source>
</evidence>
<dbReference type="PANTHER" id="PTHR45784">
    <property type="entry name" value="C-TYPE LECTIN DOMAIN FAMILY 20 MEMBER A-RELATED"/>
    <property type="match status" value="1"/>
</dbReference>
<sequence>MKYCFQRAWIGLHSKWSWSLSNTSFYKPGETEFRRWRRGEPNNGFKRLCAMMYGDGGWNDISCGASSMPICFDARGPNETFVFINTSMTWTEAKSYCREHHTDLAIVRNLEENRIVQNLVPPRGHVWIGIYRDGWKWSDGSAYSLRNWKTNEPQGSAKTGVAADFSADGLWETLDSNVKSVFICNIDVVPVSMRVVKVRLEKSSSSLDVNDPVVMENLLKQLKQRLEDQGQNDVIKLSWKKQSDGKVLHKEEKESKKKRRDEL</sequence>
<evidence type="ECO:0000313" key="3">
    <source>
        <dbReference type="EMBL" id="TNN73126.1"/>
    </source>
</evidence>
<proteinExistence type="predicted"/>
<dbReference type="PROSITE" id="PS50041">
    <property type="entry name" value="C_TYPE_LECTIN_2"/>
    <property type="match status" value="2"/>
</dbReference>
<accession>A0A4Z2I4X9</accession>
<keyword evidence="3" id="KW-0675">Receptor</keyword>
<feature type="domain" description="C-type lectin" evidence="2">
    <location>
        <begin position="1"/>
        <end position="72"/>
    </location>
</feature>
<reference evidence="3 4" key="1">
    <citation type="submission" date="2019-03" db="EMBL/GenBank/DDBJ databases">
        <title>First draft genome of Liparis tanakae, snailfish: a comprehensive survey of snailfish specific genes.</title>
        <authorList>
            <person name="Kim W."/>
            <person name="Song I."/>
            <person name="Jeong J.-H."/>
            <person name="Kim D."/>
            <person name="Kim S."/>
            <person name="Ryu S."/>
            <person name="Song J.Y."/>
            <person name="Lee S.K."/>
        </authorList>
    </citation>
    <scope>NUCLEOTIDE SEQUENCE [LARGE SCALE GENOMIC DNA]</scope>
    <source>
        <tissue evidence="3">Muscle</tissue>
    </source>
</reference>
<dbReference type="PANTHER" id="PTHR45784:SF3">
    <property type="entry name" value="C-TYPE LECTIN DOMAIN FAMILY 4 MEMBER K-LIKE-RELATED"/>
    <property type="match status" value="1"/>
</dbReference>
<comment type="caution">
    <text evidence="3">The sequence shown here is derived from an EMBL/GenBank/DDBJ whole genome shotgun (WGS) entry which is preliminary data.</text>
</comment>
<dbReference type="SMART" id="SM00034">
    <property type="entry name" value="CLECT"/>
    <property type="match status" value="1"/>
</dbReference>
<dbReference type="InterPro" id="IPR001304">
    <property type="entry name" value="C-type_lectin-like"/>
</dbReference>
<protein>
    <submittedName>
        <fullName evidence="3">Asialoglycoprotein receptor 2</fullName>
    </submittedName>
</protein>
<dbReference type="EMBL" id="SRLO01000128">
    <property type="protein sequence ID" value="TNN73126.1"/>
    <property type="molecule type" value="Genomic_DNA"/>
</dbReference>
<dbReference type="OrthoDB" id="6369810at2759"/>
<keyword evidence="4" id="KW-1185">Reference proteome</keyword>
<dbReference type="InterPro" id="IPR016186">
    <property type="entry name" value="C-type_lectin-like/link_sf"/>
</dbReference>
<dbReference type="Pfam" id="PF00059">
    <property type="entry name" value="Lectin_C"/>
    <property type="match status" value="2"/>
</dbReference>
<evidence type="ECO:0000256" key="1">
    <source>
        <dbReference type="SAM" id="MobiDB-lite"/>
    </source>
</evidence>